<dbReference type="AlphaFoldDB" id="A0A285NEY1"/>
<dbReference type="InterPro" id="IPR051156">
    <property type="entry name" value="Mito/Outer_Membr_Metalloprot"/>
</dbReference>
<dbReference type="Gene3D" id="1.25.40.10">
    <property type="entry name" value="Tetratricopeptide repeat domain"/>
    <property type="match status" value="1"/>
</dbReference>
<dbReference type="EMBL" id="OBEL01000001">
    <property type="protein sequence ID" value="SNZ08009.1"/>
    <property type="molecule type" value="Genomic_DNA"/>
</dbReference>
<name>A0A285NEY1_9HYPH</name>
<dbReference type="SUPFAM" id="SSF48452">
    <property type="entry name" value="TPR-like"/>
    <property type="match status" value="1"/>
</dbReference>
<dbReference type="Proteomes" id="UP000219439">
    <property type="component" value="Unassembled WGS sequence"/>
</dbReference>
<reference evidence="8 9" key="1">
    <citation type="submission" date="2017-09" db="EMBL/GenBank/DDBJ databases">
        <authorList>
            <person name="Ehlers B."/>
            <person name="Leendertz F.H."/>
        </authorList>
    </citation>
    <scope>NUCLEOTIDE SEQUENCE [LARGE SCALE GENOMIC DNA]</scope>
    <source>
        <strain evidence="8 9">DSM 18289</strain>
    </source>
</reference>
<keyword evidence="2 8" id="KW-0645">Protease</keyword>
<evidence type="ECO:0000259" key="7">
    <source>
        <dbReference type="Pfam" id="PF01435"/>
    </source>
</evidence>
<evidence type="ECO:0000256" key="6">
    <source>
        <dbReference type="ARBA" id="ARBA00023049"/>
    </source>
</evidence>
<dbReference type="CDD" id="cd07324">
    <property type="entry name" value="M48C_Oma1-like"/>
    <property type="match status" value="1"/>
</dbReference>
<sequence length="483" mass="52978">MVDITDIRQVGKGCNKRISEFAQALARSSFTQKGLSLSLAATIALTTIGFVQPADAQGRKIRLVRDAETEELIRDYAKPIFKAAGLKPRNVRIHLINDSRFNAFVVDSKRMFINTGTLVTAQTPNEVIGVIAHETGHIAGGHLVRLRQALREAQTIAAITMLLGVGAAVAGAATRRDGAAQAGTAIASSAPVLAQRTFLSYARTEEIAADRAAYRYLERTGQSTKGMLTTFSRFANQTMFSGAHIDPYLQSHPLPRDRISQLERLAKKSRNYNKKDSKSLSYRHAMVKAKLAAFTQNAKRVMRKYKGNDLPSQYARAITTYRLGNHRKALKLVDALLRSQPNNAYFWELKGQILLETGAGAKAITPLNKAVALKPNVSLFRVMLGQAIISSGNRANYKQAITHLRRGLQKDPDIAVAYRFLAQAYDAIGNRAEAELATANGYFASGQIGAAKSLATRAKKKLKRGSPSWLQAEDILLYKKPKI</sequence>
<dbReference type="PANTHER" id="PTHR22726">
    <property type="entry name" value="METALLOENDOPEPTIDASE OMA1"/>
    <property type="match status" value="1"/>
</dbReference>
<evidence type="ECO:0000256" key="4">
    <source>
        <dbReference type="ARBA" id="ARBA00022801"/>
    </source>
</evidence>
<dbReference type="GO" id="GO:0051603">
    <property type="term" value="P:proteolysis involved in protein catabolic process"/>
    <property type="evidence" value="ECO:0007669"/>
    <property type="project" value="TreeGrafter"/>
</dbReference>
<dbReference type="GO" id="GO:0004222">
    <property type="term" value="F:metalloendopeptidase activity"/>
    <property type="evidence" value="ECO:0007669"/>
    <property type="project" value="InterPro"/>
</dbReference>
<dbReference type="Gene3D" id="3.30.2010.10">
    <property type="entry name" value="Metalloproteases ('zincins'), catalytic domain"/>
    <property type="match status" value="1"/>
</dbReference>
<evidence type="ECO:0000256" key="3">
    <source>
        <dbReference type="ARBA" id="ARBA00022723"/>
    </source>
</evidence>
<proteinExistence type="predicted"/>
<keyword evidence="5" id="KW-0862">Zinc</keyword>
<keyword evidence="3" id="KW-0479">Metal-binding</keyword>
<dbReference type="GO" id="GO:0016020">
    <property type="term" value="C:membrane"/>
    <property type="evidence" value="ECO:0007669"/>
    <property type="project" value="TreeGrafter"/>
</dbReference>
<dbReference type="Pfam" id="PF13432">
    <property type="entry name" value="TPR_16"/>
    <property type="match status" value="1"/>
</dbReference>
<evidence type="ECO:0000256" key="1">
    <source>
        <dbReference type="ARBA" id="ARBA00001947"/>
    </source>
</evidence>
<evidence type="ECO:0000313" key="9">
    <source>
        <dbReference type="Proteomes" id="UP000219439"/>
    </source>
</evidence>
<dbReference type="RefSeq" id="WP_097152570.1">
    <property type="nucleotide sequence ID" value="NZ_OBEL01000001.1"/>
</dbReference>
<dbReference type="InterPro" id="IPR001915">
    <property type="entry name" value="Peptidase_M48"/>
</dbReference>
<dbReference type="OrthoDB" id="9814887at2"/>
<evidence type="ECO:0000256" key="2">
    <source>
        <dbReference type="ARBA" id="ARBA00022670"/>
    </source>
</evidence>
<dbReference type="InterPro" id="IPR011990">
    <property type="entry name" value="TPR-like_helical_dom_sf"/>
</dbReference>
<keyword evidence="9" id="KW-1185">Reference proteome</keyword>
<accession>A0A285NEY1</accession>
<comment type="cofactor">
    <cofactor evidence="1">
        <name>Zn(2+)</name>
        <dbReference type="ChEBI" id="CHEBI:29105"/>
    </cofactor>
</comment>
<evidence type="ECO:0000313" key="8">
    <source>
        <dbReference type="EMBL" id="SNZ08009.1"/>
    </source>
</evidence>
<gene>
    <name evidence="8" type="ORF">SAMN06265368_1393</name>
</gene>
<evidence type="ECO:0000256" key="5">
    <source>
        <dbReference type="ARBA" id="ARBA00022833"/>
    </source>
</evidence>
<dbReference type="GO" id="GO:0046872">
    <property type="term" value="F:metal ion binding"/>
    <property type="evidence" value="ECO:0007669"/>
    <property type="project" value="UniProtKB-KW"/>
</dbReference>
<organism evidence="8 9">
    <name type="scientific">Cohaesibacter gelatinilyticus</name>
    <dbReference type="NCBI Taxonomy" id="372072"/>
    <lineage>
        <taxon>Bacteria</taxon>
        <taxon>Pseudomonadati</taxon>
        <taxon>Pseudomonadota</taxon>
        <taxon>Alphaproteobacteria</taxon>
        <taxon>Hyphomicrobiales</taxon>
        <taxon>Cohaesibacteraceae</taxon>
    </lineage>
</organism>
<keyword evidence="4" id="KW-0378">Hydrolase</keyword>
<dbReference type="PANTHER" id="PTHR22726:SF1">
    <property type="entry name" value="METALLOENDOPEPTIDASE OMA1, MITOCHONDRIAL"/>
    <property type="match status" value="1"/>
</dbReference>
<keyword evidence="6" id="KW-0482">Metalloprotease</keyword>
<dbReference type="Pfam" id="PF01435">
    <property type="entry name" value="Peptidase_M48"/>
    <property type="match status" value="1"/>
</dbReference>
<protein>
    <submittedName>
        <fullName evidence="8">Putative Zn-dependent protease, contains TPR repeats</fullName>
    </submittedName>
</protein>
<feature type="domain" description="Peptidase M48" evidence="7">
    <location>
        <begin position="73"/>
        <end position="264"/>
    </location>
</feature>